<dbReference type="Proteomes" id="UP000631418">
    <property type="component" value="Unassembled WGS sequence"/>
</dbReference>
<evidence type="ECO:0000259" key="1">
    <source>
        <dbReference type="Pfam" id="PF18894"/>
    </source>
</evidence>
<name>A0AAE2RUX5_CLOBE</name>
<protein>
    <recommendedName>
        <fullName evidence="1">Putative phage metallopeptidase domain-containing protein</fullName>
    </recommendedName>
</protein>
<comment type="caution">
    <text evidence="2">The sequence shown here is derived from an EMBL/GenBank/DDBJ whole genome shotgun (WGS) entry which is preliminary data.</text>
</comment>
<dbReference type="EMBL" id="JADOEF010000004">
    <property type="protein sequence ID" value="MBF7812225.1"/>
    <property type="molecule type" value="Genomic_DNA"/>
</dbReference>
<gene>
    <name evidence="2" type="ORF">IS491_26920</name>
</gene>
<dbReference type="InterPro" id="IPR043998">
    <property type="entry name" value="Put_Metallopep"/>
</dbReference>
<proteinExistence type="predicted"/>
<accession>A0AAE2RUX5</accession>
<dbReference type="AlphaFoldDB" id="A0AAE2RUX5"/>
<organism evidence="2 3">
    <name type="scientific">Clostridium beijerinckii</name>
    <name type="common">Clostridium MP</name>
    <dbReference type="NCBI Taxonomy" id="1520"/>
    <lineage>
        <taxon>Bacteria</taxon>
        <taxon>Bacillati</taxon>
        <taxon>Bacillota</taxon>
        <taxon>Clostridia</taxon>
        <taxon>Eubacteriales</taxon>
        <taxon>Clostridiaceae</taxon>
        <taxon>Clostridium</taxon>
    </lineage>
</organism>
<dbReference type="RefSeq" id="WP_011968953.1">
    <property type="nucleotide sequence ID" value="NZ_CP073279.1"/>
</dbReference>
<dbReference type="OMA" id="SCLKQID"/>
<reference evidence="2" key="1">
    <citation type="submission" date="2020-11" db="EMBL/GenBank/DDBJ databases">
        <authorList>
            <person name="Thieme N."/>
            <person name="Liebl W."/>
            <person name="Zverlov V."/>
        </authorList>
    </citation>
    <scope>NUCLEOTIDE SEQUENCE</scope>
    <source>
        <strain evidence="2">NT08</strain>
    </source>
</reference>
<evidence type="ECO:0000313" key="2">
    <source>
        <dbReference type="EMBL" id="MBF7812225.1"/>
    </source>
</evidence>
<feature type="domain" description="Putative phage metallopeptidase" evidence="1">
    <location>
        <begin position="52"/>
        <end position="173"/>
    </location>
</feature>
<evidence type="ECO:0000313" key="3">
    <source>
        <dbReference type="Proteomes" id="UP000631418"/>
    </source>
</evidence>
<dbReference type="Pfam" id="PF18894">
    <property type="entry name" value="PhageMetallopep"/>
    <property type="match status" value="1"/>
</dbReference>
<sequence>MFKISIIDQESGELVEDINASEYNIQWTHHEDAGRIHHSIALNNAKYGEKCWIKNYAYAPIARRLVSKFEELEGVIVEEILFIEDMEWEPGGAKYNWKARIKRANKDLTEYLGYKYIIETRNYYTSHMDIERLILLIYHELLHIDISDDSIRKHNIEDWSNIVATFGKEWSDTKSTLKNILDDDFEEWEKLLRTEKQISLFDNLGVIDFKSIAR</sequence>